<feature type="region of interest" description="Disordered" evidence="15">
    <location>
        <begin position="191"/>
        <end position="210"/>
    </location>
</feature>
<name>C5MAB5_CANTT</name>
<keyword evidence="7" id="KW-0479">Metal-binding</keyword>
<comment type="similarity">
    <text evidence="4">Belongs to the peroxidase family. Cytochrome c peroxidase subfamily.</text>
</comment>
<evidence type="ECO:0000256" key="6">
    <source>
        <dbReference type="ARBA" id="ARBA00022617"/>
    </source>
</evidence>
<evidence type="ECO:0000256" key="14">
    <source>
        <dbReference type="RuleBase" id="RU363051"/>
    </source>
</evidence>
<reference evidence="17 18" key="1">
    <citation type="journal article" date="2009" name="Nature">
        <title>Evolution of pathogenicity and sexual reproduction in eight Candida genomes.</title>
        <authorList>
            <person name="Butler G."/>
            <person name="Rasmussen M.D."/>
            <person name="Lin M.F."/>
            <person name="Santos M.A."/>
            <person name="Sakthikumar S."/>
            <person name="Munro C.A."/>
            <person name="Rheinbay E."/>
            <person name="Grabherr M."/>
            <person name="Forche A."/>
            <person name="Reedy J.L."/>
            <person name="Agrafioti I."/>
            <person name="Arnaud M.B."/>
            <person name="Bates S."/>
            <person name="Brown A.J."/>
            <person name="Brunke S."/>
            <person name="Costanzo M.C."/>
            <person name="Fitzpatrick D.A."/>
            <person name="de Groot P.W."/>
            <person name="Harris D."/>
            <person name="Hoyer L.L."/>
            <person name="Hube B."/>
            <person name="Klis F.M."/>
            <person name="Kodira C."/>
            <person name="Lennard N."/>
            <person name="Logue M.E."/>
            <person name="Martin R."/>
            <person name="Neiman A.M."/>
            <person name="Nikolaou E."/>
            <person name="Quail M.A."/>
            <person name="Quinn J."/>
            <person name="Santos M.C."/>
            <person name="Schmitzberger F.F."/>
            <person name="Sherlock G."/>
            <person name="Shah P."/>
            <person name="Silverstein K.A."/>
            <person name="Skrzypek M.S."/>
            <person name="Soll D."/>
            <person name="Staggs R."/>
            <person name="Stansfield I."/>
            <person name="Stumpf M.P."/>
            <person name="Sudbery P.E."/>
            <person name="Srikantha T."/>
            <person name="Zeng Q."/>
            <person name="Berman J."/>
            <person name="Berriman M."/>
            <person name="Heitman J."/>
            <person name="Gow N.A."/>
            <person name="Lorenz M.C."/>
            <person name="Birren B.W."/>
            <person name="Kellis M."/>
            <person name="Cuomo C.A."/>
        </authorList>
    </citation>
    <scope>NUCLEOTIDE SEQUENCE [LARGE SCALE GENOMIC DNA]</scope>
    <source>
        <strain evidence="18">ATCC MYA-3404 / T1</strain>
    </source>
</reference>
<dbReference type="RefSeq" id="XP_002548130.1">
    <property type="nucleotide sequence ID" value="XM_002548084.1"/>
</dbReference>
<keyword evidence="8" id="KW-0809">Transit peptide</keyword>
<evidence type="ECO:0000313" key="18">
    <source>
        <dbReference type="Proteomes" id="UP000002037"/>
    </source>
</evidence>
<dbReference type="eggNOG" id="ENOG502QR1E">
    <property type="taxonomic scope" value="Eukaryota"/>
</dbReference>
<dbReference type="Gene3D" id="1.10.420.10">
    <property type="entry name" value="Peroxidase, domain 2"/>
    <property type="match status" value="1"/>
</dbReference>
<dbReference type="GO" id="GO:0046872">
    <property type="term" value="F:metal ion binding"/>
    <property type="evidence" value="ECO:0007669"/>
    <property type="project" value="UniProtKB-UniRule"/>
</dbReference>
<evidence type="ECO:0000256" key="13">
    <source>
        <dbReference type="ARBA" id="ARBA00049265"/>
    </source>
</evidence>
<dbReference type="InterPro" id="IPR002207">
    <property type="entry name" value="Peroxidase_I"/>
</dbReference>
<dbReference type="AlphaFoldDB" id="C5MAB5"/>
<dbReference type="EMBL" id="GG692397">
    <property type="protein sequence ID" value="EER33609.1"/>
    <property type="molecule type" value="Genomic_DNA"/>
</dbReference>
<dbReference type="KEGG" id="ctp:CTRG_02427"/>
<evidence type="ECO:0000313" key="17">
    <source>
        <dbReference type="EMBL" id="EER33609.1"/>
    </source>
</evidence>
<dbReference type="Pfam" id="PF00141">
    <property type="entry name" value="peroxidase"/>
    <property type="match status" value="1"/>
</dbReference>
<evidence type="ECO:0000256" key="8">
    <source>
        <dbReference type="ARBA" id="ARBA00022946"/>
    </source>
</evidence>
<keyword evidence="9 14" id="KW-0560">Oxidoreductase</keyword>
<dbReference type="GO" id="GO:0000302">
    <property type="term" value="P:response to reactive oxygen species"/>
    <property type="evidence" value="ECO:0007669"/>
    <property type="project" value="TreeGrafter"/>
</dbReference>
<dbReference type="PROSITE" id="PS50873">
    <property type="entry name" value="PEROXIDASE_4"/>
    <property type="match status" value="1"/>
</dbReference>
<dbReference type="GO" id="GO:0042744">
    <property type="term" value="P:hydrogen peroxide catabolic process"/>
    <property type="evidence" value="ECO:0007669"/>
    <property type="project" value="TreeGrafter"/>
</dbReference>
<dbReference type="FunFam" id="1.10.520.10:FF:000005">
    <property type="entry name" value="Cytochrome c peroxidase"/>
    <property type="match status" value="1"/>
</dbReference>
<protein>
    <recommendedName>
        <fullName evidence="14">Peroxidase</fullName>
        <ecNumber evidence="14">1.11.1.-</ecNumber>
    </recommendedName>
</protein>
<dbReference type="PRINTS" id="PR00459">
    <property type="entry name" value="ASPEROXIDASE"/>
</dbReference>
<evidence type="ECO:0000256" key="12">
    <source>
        <dbReference type="ARBA" id="ARBA00038574"/>
    </source>
</evidence>
<comment type="subcellular location">
    <subcellularLocation>
        <location evidence="3">Mitochondrion intermembrane space</location>
    </subcellularLocation>
    <subcellularLocation>
        <location evidence="2">Mitochondrion matrix</location>
    </subcellularLocation>
</comment>
<gene>
    <name evidence="17" type="ORF">CTRG_02427</name>
</gene>
<dbReference type="STRING" id="294747.C5MAB5"/>
<dbReference type="GO" id="GO:0005758">
    <property type="term" value="C:mitochondrial intermembrane space"/>
    <property type="evidence" value="ECO:0007669"/>
    <property type="project" value="UniProtKB-SubCell"/>
</dbReference>
<dbReference type="GeneID" id="8297544"/>
<keyword evidence="18" id="KW-1185">Reference proteome</keyword>
<dbReference type="HOGENOM" id="CLU_036959_1_1_1"/>
<evidence type="ECO:0000256" key="7">
    <source>
        <dbReference type="ARBA" id="ARBA00022723"/>
    </source>
</evidence>
<dbReference type="GO" id="GO:0004130">
    <property type="term" value="F:cytochrome-c peroxidase activity"/>
    <property type="evidence" value="ECO:0007669"/>
    <property type="project" value="UniProtKB-EC"/>
</dbReference>
<evidence type="ECO:0000256" key="11">
    <source>
        <dbReference type="ARBA" id="ARBA00023128"/>
    </source>
</evidence>
<keyword evidence="10" id="KW-0408">Iron</keyword>
<evidence type="ECO:0000259" key="16">
    <source>
        <dbReference type="PROSITE" id="PS50873"/>
    </source>
</evidence>
<dbReference type="PRINTS" id="PR00458">
    <property type="entry name" value="PEROXIDASE"/>
</dbReference>
<feature type="domain" description="Plant heme peroxidase family profile" evidence="16">
    <location>
        <begin position="168"/>
        <end position="357"/>
    </location>
</feature>
<dbReference type="PANTHER" id="PTHR31356">
    <property type="entry name" value="THYLAKOID LUMENAL 29 KDA PROTEIN, CHLOROPLASTIC-RELATED"/>
    <property type="match status" value="1"/>
</dbReference>
<keyword evidence="6" id="KW-0349">Heme</keyword>
<keyword evidence="5 14" id="KW-0575">Peroxidase</keyword>
<dbReference type="FunFam" id="1.10.420.10:FF:000009">
    <property type="entry name" value="Ascorbate peroxidase"/>
    <property type="match status" value="1"/>
</dbReference>
<keyword evidence="11" id="KW-0496">Mitochondrion</keyword>
<evidence type="ECO:0000256" key="4">
    <source>
        <dbReference type="ARBA" id="ARBA00005997"/>
    </source>
</evidence>
<evidence type="ECO:0000256" key="9">
    <source>
        <dbReference type="ARBA" id="ARBA00023002"/>
    </source>
</evidence>
<sequence>MASIAANIGKVSKNSTRLNYGRFAKVFLGVAGSTAIATYFYNSNNNNNNKNGNSSSNKTLMSLFGGTVPNMKLAKVPDGKTQEDYQKVYNAIATKISENLEFDHNDGFYGVLVRLAWHNSGTYDKSDNTGGSYGGTMIFSPEEFDPENAGLQIGRAFLEEFLVRYPWISRGDLWTLGGVCAVQESGGPSISWSPGRVDQTTNVPPNGRLPDASKDAEYVRKIFDRQGFNDREIVALLGAHVLGRCHRHFSGYDGAWGPSFNAFTNTFYTMLLGDWHVKKWDGKKQYEDDETNEFMMLPTDMALKEDSNFLKYVKMYAEDQDLFFEDFAKAFSKLLSNGIQYPAGTKPMIFKTLDEQDES</sequence>
<organism evidence="17 18">
    <name type="scientific">Candida tropicalis (strain ATCC MYA-3404 / T1)</name>
    <name type="common">Yeast</name>
    <dbReference type="NCBI Taxonomy" id="294747"/>
    <lineage>
        <taxon>Eukaryota</taxon>
        <taxon>Fungi</taxon>
        <taxon>Dikarya</taxon>
        <taxon>Ascomycota</taxon>
        <taxon>Saccharomycotina</taxon>
        <taxon>Pichiomycetes</taxon>
        <taxon>Debaryomycetaceae</taxon>
        <taxon>Candida/Lodderomyces clade</taxon>
        <taxon>Candida</taxon>
    </lineage>
</organism>
<accession>C5MAB5</accession>
<evidence type="ECO:0000256" key="2">
    <source>
        <dbReference type="ARBA" id="ARBA00004305"/>
    </source>
</evidence>
<dbReference type="GO" id="GO:0005759">
    <property type="term" value="C:mitochondrial matrix"/>
    <property type="evidence" value="ECO:0007669"/>
    <property type="project" value="UniProtKB-SubCell"/>
</dbReference>
<comment type="catalytic activity">
    <reaction evidence="13">
        <text>2 Fe(II)-[cytochrome c] + H2O2 + 2 H(+) = 2 Fe(III)-[cytochrome c] + 2 H2O</text>
        <dbReference type="Rhea" id="RHEA:16581"/>
        <dbReference type="Rhea" id="RHEA-COMP:10350"/>
        <dbReference type="Rhea" id="RHEA-COMP:14399"/>
        <dbReference type="ChEBI" id="CHEBI:15377"/>
        <dbReference type="ChEBI" id="CHEBI:15378"/>
        <dbReference type="ChEBI" id="CHEBI:16240"/>
        <dbReference type="ChEBI" id="CHEBI:29033"/>
        <dbReference type="ChEBI" id="CHEBI:29034"/>
        <dbReference type="EC" id="1.11.1.5"/>
    </reaction>
</comment>
<evidence type="ECO:0000256" key="1">
    <source>
        <dbReference type="ARBA" id="ARBA00003917"/>
    </source>
</evidence>
<proteinExistence type="inferred from homology"/>
<dbReference type="InterPro" id="IPR010255">
    <property type="entry name" value="Haem_peroxidase_sf"/>
</dbReference>
<evidence type="ECO:0000256" key="10">
    <source>
        <dbReference type="ARBA" id="ARBA00023004"/>
    </source>
</evidence>
<dbReference type="GO" id="GO:0034599">
    <property type="term" value="P:cellular response to oxidative stress"/>
    <property type="evidence" value="ECO:0007669"/>
    <property type="project" value="InterPro"/>
</dbReference>
<comment type="subunit">
    <text evidence="12">Forms a one-to-one complex with cytochrome c.</text>
</comment>
<evidence type="ECO:0000256" key="15">
    <source>
        <dbReference type="SAM" id="MobiDB-lite"/>
    </source>
</evidence>
<dbReference type="InterPro" id="IPR044831">
    <property type="entry name" value="Ccp1-like"/>
</dbReference>
<dbReference type="EC" id="1.11.1.-" evidence="14"/>
<dbReference type="SUPFAM" id="SSF48113">
    <property type="entry name" value="Heme-dependent peroxidases"/>
    <property type="match status" value="1"/>
</dbReference>
<dbReference type="PANTHER" id="PTHR31356:SF58">
    <property type="entry name" value="CYTOCHROME C PEROXIDASE, MITOCHONDRIAL"/>
    <property type="match status" value="1"/>
</dbReference>
<dbReference type="GO" id="GO:0020037">
    <property type="term" value="F:heme binding"/>
    <property type="evidence" value="ECO:0007669"/>
    <property type="project" value="UniProtKB-UniRule"/>
</dbReference>
<feature type="compositionally biased region" description="Polar residues" evidence="15">
    <location>
        <begin position="191"/>
        <end position="204"/>
    </location>
</feature>
<dbReference type="VEuPathDB" id="FungiDB:CTRG_02427"/>
<dbReference type="InterPro" id="IPR002016">
    <property type="entry name" value="Haem_peroxidase"/>
</dbReference>
<dbReference type="Gene3D" id="1.10.520.10">
    <property type="match status" value="1"/>
</dbReference>
<evidence type="ECO:0000256" key="3">
    <source>
        <dbReference type="ARBA" id="ARBA00004569"/>
    </source>
</evidence>
<evidence type="ECO:0000256" key="5">
    <source>
        <dbReference type="ARBA" id="ARBA00022559"/>
    </source>
</evidence>
<dbReference type="Proteomes" id="UP000002037">
    <property type="component" value="Unassembled WGS sequence"/>
</dbReference>
<comment type="function">
    <text evidence="1">Destroys radicals which are normally produced within the cells and which are toxic to biological systems.</text>
</comment>
<dbReference type="OrthoDB" id="2859658at2759"/>